<dbReference type="FunFam" id="3.40.190.10:FF:000005">
    <property type="entry name" value="Porphobilinogen deaminase"/>
    <property type="match status" value="1"/>
</dbReference>
<dbReference type="Gene3D" id="3.40.190.10">
    <property type="entry name" value="Periplasmic binding protein-like II"/>
    <property type="match status" value="2"/>
</dbReference>
<gene>
    <name evidence="7 10" type="primary">hemC</name>
    <name evidence="10" type="ORF">H9826_03925</name>
</gene>
<dbReference type="PANTHER" id="PTHR11557">
    <property type="entry name" value="PORPHOBILINOGEN DEAMINASE"/>
    <property type="match status" value="1"/>
</dbReference>
<dbReference type="GO" id="GO:0005737">
    <property type="term" value="C:cytoplasm"/>
    <property type="evidence" value="ECO:0007669"/>
    <property type="project" value="UniProtKB-UniRule"/>
</dbReference>
<comment type="function">
    <text evidence="1 7">Tetrapolymerization of the monopyrrole PBG into the hydroxymethylbilane pre-uroporphyrinogen in several discrete steps.</text>
</comment>
<evidence type="ECO:0000256" key="7">
    <source>
        <dbReference type="HAMAP-Rule" id="MF_00260"/>
    </source>
</evidence>
<evidence type="ECO:0000256" key="5">
    <source>
        <dbReference type="ARBA" id="ARBA00023244"/>
    </source>
</evidence>
<dbReference type="SUPFAM" id="SSF54782">
    <property type="entry name" value="Porphobilinogen deaminase (hydroxymethylbilane synthase), C-terminal domain"/>
    <property type="match status" value="1"/>
</dbReference>
<dbReference type="GO" id="GO:0004418">
    <property type="term" value="F:hydroxymethylbilane synthase activity"/>
    <property type="evidence" value="ECO:0007669"/>
    <property type="project" value="UniProtKB-UniRule"/>
</dbReference>
<evidence type="ECO:0000256" key="1">
    <source>
        <dbReference type="ARBA" id="ARBA00002869"/>
    </source>
</evidence>
<comment type="miscellaneous">
    <text evidence="7">The porphobilinogen subunits are added to the dipyrromethane group.</text>
</comment>
<dbReference type="Pfam" id="PF01379">
    <property type="entry name" value="Porphobil_deam"/>
    <property type="match status" value="1"/>
</dbReference>
<dbReference type="CDD" id="cd13647">
    <property type="entry name" value="PBP2_PBGD_2"/>
    <property type="match status" value="1"/>
</dbReference>
<dbReference type="HAMAP" id="MF_00260">
    <property type="entry name" value="Porphobil_deam"/>
    <property type="match status" value="1"/>
</dbReference>
<sequence length="296" mass="31826">MKKLRAGSRESRLAVIQTELVMEAIRARDPEVEIELVTMKTTGDKILDRTLDKVGGKGLFVKELDAALLDGRVDFTVHSCKDLPMDLDPRLPLAGFSRRADPRDVLVLPEGVTELDRSKPIGCASARRALQLKGLFPGQPVAPVRGNVLTRLSKLDGGQYAALVLAAAGLKRLDLEGRITRYFSTDEMIPAAGQGILAVQVRSGEDTGYLSAFLDRDGTDCAMAERAFVRRLDGGCSSPVAAFATVEGDTLTLRGMDVTETGVPIFDTITGPRDQGEALGIALADRIREGMACTAR</sequence>
<evidence type="ECO:0000313" key="10">
    <source>
        <dbReference type="EMBL" id="HIY73114.1"/>
    </source>
</evidence>
<comment type="subunit">
    <text evidence="3 7">Monomer.</text>
</comment>
<protein>
    <recommendedName>
        <fullName evidence="7">Porphobilinogen deaminase</fullName>
        <shortName evidence="7">PBG</shortName>
        <ecNumber evidence="7">2.5.1.61</ecNumber>
    </recommendedName>
    <alternativeName>
        <fullName evidence="7">Hydroxymethylbilane synthase</fullName>
        <shortName evidence="7">HMBS</shortName>
    </alternativeName>
    <alternativeName>
        <fullName evidence="7">Pre-uroporphyrinogen synthase</fullName>
    </alternativeName>
</protein>
<dbReference type="InterPro" id="IPR036803">
    <property type="entry name" value="Porphobilinogen_deaminase_C_sf"/>
</dbReference>
<evidence type="ECO:0000259" key="8">
    <source>
        <dbReference type="Pfam" id="PF01379"/>
    </source>
</evidence>
<dbReference type="PIRSF" id="PIRSF001438">
    <property type="entry name" value="4pyrrol_synth_OHMeBilane_synth"/>
    <property type="match status" value="1"/>
</dbReference>
<dbReference type="NCBIfam" id="TIGR00212">
    <property type="entry name" value="hemC"/>
    <property type="match status" value="1"/>
</dbReference>
<feature type="modified residue" description="S-(dipyrrolylmethanemethyl)cysteine" evidence="7">
    <location>
        <position position="236"/>
    </location>
</feature>
<organism evidence="10 11">
    <name type="scientific">Candidatus Intestinimonas merdavium</name>
    <dbReference type="NCBI Taxonomy" id="2838622"/>
    <lineage>
        <taxon>Bacteria</taxon>
        <taxon>Bacillati</taxon>
        <taxon>Bacillota</taxon>
        <taxon>Clostridia</taxon>
        <taxon>Eubacteriales</taxon>
        <taxon>Intestinimonas</taxon>
    </lineage>
</organism>
<dbReference type="InterPro" id="IPR000860">
    <property type="entry name" value="HemC"/>
</dbReference>
<comment type="caution">
    <text evidence="10">The sequence shown here is derived from an EMBL/GenBank/DDBJ whole genome shotgun (WGS) entry which is preliminary data.</text>
</comment>
<dbReference type="PRINTS" id="PR00151">
    <property type="entry name" value="PORPHBDMNASE"/>
</dbReference>
<evidence type="ECO:0000313" key="11">
    <source>
        <dbReference type="Proteomes" id="UP000886824"/>
    </source>
</evidence>
<evidence type="ECO:0000256" key="3">
    <source>
        <dbReference type="ARBA" id="ARBA00011245"/>
    </source>
</evidence>
<keyword evidence="4 7" id="KW-0808">Transferase</keyword>
<proteinExistence type="inferred from homology"/>
<evidence type="ECO:0000259" key="9">
    <source>
        <dbReference type="Pfam" id="PF03900"/>
    </source>
</evidence>
<comment type="similarity">
    <text evidence="2 7">Belongs to the HMBS family.</text>
</comment>
<evidence type="ECO:0000256" key="4">
    <source>
        <dbReference type="ARBA" id="ARBA00022679"/>
    </source>
</evidence>
<comment type="cofactor">
    <cofactor evidence="7">
        <name>dipyrromethane</name>
        <dbReference type="ChEBI" id="CHEBI:60342"/>
    </cofactor>
    <text evidence="7">Binds 1 dipyrromethane group covalently.</text>
</comment>
<dbReference type="InterPro" id="IPR022419">
    <property type="entry name" value="Porphobilin_deaminase_cofac_BS"/>
</dbReference>
<dbReference type="Gene3D" id="3.30.160.40">
    <property type="entry name" value="Porphobilinogen deaminase, C-terminal domain"/>
    <property type="match status" value="1"/>
</dbReference>
<dbReference type="Pfam" id="PF03900">
    <property type="entry name" value="Porphobil_deamC"/>
    <property type="match status" value="1"/>
</dbReference>
<dbReference type="GO" id="GO:0006782">
    <property type="term" value="P:protoporphyrinogen IX biosynthetic process"/>
    <property type="evidence" value="ECO:0007669"/>
    <property type="project" value="UniProtKB-UniRule"/>
</dbReference>
<dbReference type="EC" id="2.5.1.61" evidence="7"/>
<dbReference type="PANTHER" id="PTHR11557:SF0">
    <property type="entry name" value="PORPHOBILINOGEN DEAMINASE"/>
    <property type="match status" value="1"/>
</dbReference>
<dbReference type="InterPro" id="IPR022417">
    <property type="entry name" value="Porphobilin_deaminase_N"/>
</dbReference>
<dbReference type="EMBL" id="DXCX01000041">
    <property type="protein sequence ID" value="HIY73114.1"/>
    <property type="molecule type" value="Genomic_DNA"/>
</dbReference>
<feature type="domain" description="Porphobilinogen deaminase C-terminal" evidence="9">
    <location>
        <begin position="221"/>
        <end position="288"/>
    </location>
</feature>
<evidence type="ECO:0000256" key="6">
    <source>
        <dbReference type="ARBA" id="ARBA00048169"/>
    </source>
</evidence>
<feature type="domain" description="Porphobilinogen deaminase N-terminal" evidence="8">
    <location>
        <begin position="4"/>
        <end position="206"/>
    </location>
</feature>
<dbReference type="SUPFAM" id="SSF53850">
    <property type="entry name" value="Periplasmic binding protein-like II"/>
    <property type="match status" value="1"/>
</dbReference>
<dbReference type="Proteomes" id="UP000886824">
    <property type="component" value="Unassembled WGS sequence"/>
</dbReference>
<dbReference type="InterPro" id="IPR022418">
    <property type="entry name" value="Porphobilinogen_deaminase_C"/>
</dbReference>
<keyword evidence="5 7" id="KW-0627">Porphyrin biosynthesis</keyword>
<evidence type="ECO:0000256" key="2">
    <source>
        <dbReference type="ARBA" id="ARBA00005638"/>
    </source>
</evidence>
<dbReference type="AlphaFoldDB" id="A0A9D1Z2Y9"/>
<accession>A0A9D1Z2Y9</accession>
<reference evidence="10" key="1">
    <citation type="journal article" date="2021" name="PeerJ">
        <title>Extensive microbial diversity within the chicken gut microbiome revealed by metagenomics and culture.</title>
        <authorList>
            <person name="Gilroy R."/>
            <person name="Ravi A."/>
            <person name="Getino M."/>
            <person name="Pursley I."/>
            <person name="Horton D.L."/>
            <person name="Alikhan N.F."/>
            <person name="Baker D."/>
            <person name="Gharbi K."/>
            <person name="Hall N."/>
            <person name="Watson M."/>
            <person name="Adriaenssens E.M."/>
            <person name="Foster-Nyarko E."/>
            <person name="Jarju S."/>
            <person name="Secka A."/>
            <person name="Antonio M."/>
            <person name="Oren A."/>
            <person name="Chaudhuri R.R."/>
            <person name="La Ragione R."/>
            <person name="Hildebrand F."/>
            <person name="Pallen M.J."/>
        </authorList>
    </citation>
    <scope>NUCLEOTIDE SEQUENCE</scope>
    <source>
        <strain evidence="10">CHK33-7979</strain>
    </source>
</reference>
<comment type="catalytic activity">
    <reaction evidence="6 7">
        <text>4 porphobilinogen + H2O = hydroxymethylbilane + 4 NH4(+)</text>
        <dbReference type="Rhea" id="RHEA:13185"/>
        <dbReference type="ChEBI" id="CHEBI:15377"/>
        <dbReference type="ChEBI" id="CHEBI:28938"/>
        <dbReference type="ChEBI" id="CHEBI:57845"/>
        <dbReference type="ChEBI" id="CHEBI:58126"/>
        <dbReference type="EC" id="2.5.1.61"/>
    </reaction>
</comment>
<reference evidence="10" key="2">
    <citation type="submission" date="2021-04" db="EMBL/GenBank/DDBJ databases">
        <authorList>
            <person name="Gilroy R."/>
        </authorList>
    </citation>
    <scope>NUCLEOTIDE SEQUENCE</scope>
    <source>
        <strain evidence="10">CHK33-7979</strain>
    </source>
</reference>
<name>A0A9D1Z2Y9_9FIRM</name>
<dbReference type="PROSITE" id="PS00533">
    <property type="entry name" value="PORPHOBILINOGEN_DEAM"/>
    <property type="match status" value="1"/>
</dbReference>